<dbReference type="KEGG" id="ppnm:LV28_02285"/>
<dbReference type="KEGG" id="ppno:DA70_04020"/>
<evidence type="ECO:0000313" key="3">
    <source>
        <dbReference type="Proteomes" id="UP000254573"/>
    </source>
</evidence>
<dbReference type="PANTHER" id="PTHR43760:SF1">
    <property type="entry name" value="ENDORIBONUCLEASE L-PSP_CHORISMATE MUTASE-LIKE DOMAIN-CONTAINING PROTEIN"/>
    <property type="match status" value="1"/>
</dbReference>
<dbReference type="InterPro" id="IPR013813">
    <property type="entry name" value="Endoribo_LPSP/chorism_mut-like"/>
</dbReference>
<dbReference type="PANTHER" id="PTHR43760">
    <property type="entry name" value="ENDORIBONUCLEASE-RELATED"/>
    <property type="match status" value="1"/>
</dbReference>
<dbReference type="InterPro" id="IPR035959">
    <property type="entry name" value="RutC-like_sf"/>
</dbReference>
<gene>
    <name evidence="2" type="ORF">NCTC13160_00455</name>
</gene>
<name>A0A378YDX9_9BURK</name>
<dbReference type="RefSeq" id="WP_023595979.1">
    <property type="nucleotide sequence ID" value="NZ_CP007506.3"/>
</dbReference>
<proteinExistence type="predicted"/>
<dbReference type="AlphaFoldDB" id="A0A378YDX9"/>
<organism evidence="2 3">
    <name type="scientific">Pandoraea pnomenusa</name>
    <dbReference type="NCBI Taxonomy" id="93220"/>
    <lineage>
        <taxon>Bacteria</taxon>
        <taxon>Pseudomonadati</taxon>
        <taxon>Pseudomonadota</taxon>
        <taxon>Betaproteobacteria</taxon>
        <taxon>Burkholderiales</taxon>
        <taxon>Burkholderiaceae</taxon>
        <taxon>Pandoraea</taxon>
    </lineage>
</organism>
<dbReference type="Proteomes" id="UP000254573">
    <property type="component" value="Unassembled WGS sequence"/>
</dbReference>
<reference evidence="2 3" key="1">
    <citation type="submission" date="2018-06" db="EMBL/GenBank/DDBJ databases">
        <authorList>
            <consortium name="Pathogen Informatics"/>
            <person name="Doyle S."/>
        </authorList>
    </citation>
    <scope>NUCLEOTIDE SEQUENCE [LARGE SCALE GENOMIC DNA]</scope>
    <source>
        <strain evidence="2 3">NCTC13160</strain>
    </source>
</reference>
<dbReference type="Pfam" id="PF14588">
    <property type="entry name" value="YjgF_endoribonc"/>
    <property type="match status" value="1"/>
</dbReference>
<accession>A0A378YDX9</accession>
<dbReference type="CDD" id="cd02199">
    <property type="entry name" value="YjgF_YER057c_UK114_like_1"/>
    <property type="match status" value="1"/>
</dbReference>
<evidence type="ECO:0000313" key="2">
    <source>
        <dbReference type="EMBL" id="SUA74711.1"/>
    </source>
</evidence>
<sequence>MNVYERITAAGLELPKLTLAPAPFKPFKLHGDTLIVSGQLPVRDGAPVCVGKVPSDVCVDDARLAARLCVMNVLGWAHVATDGRLERVAGVLRVGGFVATSEGFADAPSVINAASDLLTHIFGHAGEHARIAIGVASLPLNAPVEVEATFALAS</sequence>
<feature type="domain" description="Endoribonuclease L-PSP/chorismate mutase-like" evidence="1">
    <location>
        <begin position="6"/>
        <end position="142"/>
    </location>
</feature>
<dbReference type="OrthoDB" id="8587942at2"/>
<protein>
    <submittedName>
        <fullName evidence="2">Endoribonuclease L-PSP</fullName>
    </submittedName>
</protein>
<dbReference type="EMBL" id="UGSG01000001">
    <property type="protein sequence ID" value="SUA74711.1"/>
    <property type="molecule type" value="Genomic_DNA"/>
</dbReference>
<evidence type="ECO:0000259" key="1">
    <source>
        <dbReference type="Pfam" id="PF14588"/>
    </source>
</evidence>
<dbReference type="STRING" id="93220.A6P55_23340"/>
<dbReference type="Gene3D" id="3.30.1330.40">
    <property type="entry name" value="RutC-like"/>
    <property type="match status" value="1"/>
</dbReference>
<dbReference type="SUPFAM" id="SSF55298">
    <property type="entry name" value="YjgF-like"/>
    <property type="match status" value="1"/>
</dbReference>